<keyword evidence="2" id="KW-1185">Reference proteome</keyword>
<proteinExistence type="predicted"/>
<protein>
    <recommendedName>
        <fullName evidence="3">Aspartyl-phosphate phosphatase Spo0E family protein</fullName>
    </recommendedName>
</protein>
<dbReference type="PANTHER" id="PTHR41263:SF1">
    <property type="entry name" value="ASPARTYL-PHOSPHATE PHOSPHATASE YISI"/>
    <property type="match status" value="1"/>
</dbReference>
<dbReference type="Proteomes" id="UP000075666">
    <property type="component" value="Unassembled WGS sequence"/>
</dbReference>
<dbReference type="SUPFAM" id="SSF140500">
    <property type="entry name" value="BAS1536-like"/>
    <property type="match status" value="1"/>
</dbReference>
<dbReference type="Pfam" id="PF09388">
    <property type="entry name" value="SpoOE-like"/>
    <property type="match status" value="1"/>
</dbReference>
<reference evidence="1 2" key="1">
    <citation type="submission" date="2016-01" db="EMBL/GenBank/DDBJ databases">
        <title>Genome Sequences of Twelve Sporeforming Bacillus Species Isolated from Foods.</title>
        <authorList>
            <person name="Berendsen E.M."/>
            <person name="Wells-Bennik M.H."/>
            <person name="Krawcyk A.O."/>
            <person name="De Jong A."/>
            <person name="Holsappel S."/>
            <person name="Eijlander R.T."/>
            <person name="Kuipers O.P."/>
        </authorList>
    </citation>
    <scope>NUCLEOTIDE SEQUENCE [LARGE SCALE GENOMIC DNA]</scope>
    <source>
        <strain evidence="1 2">B4102</strain>
    </source>
</reference>
<evidence type="ECO:0000313" key="1">
    <source>
        <dbReference type="EMBL" id="KYD10180.1"/>
    </source>
</evidence>
<dbReference type="GO" id="GO:0046983">
    <property type="term" value="F:protein dimerization activity"/>
    <property type="evidence" value="ECO:0007669"/>
    <property type="project" value="InterPro"/>
</dbReference>
<dbReference type="Gene3D" id="4.10.280.10">
    <property type="entry name" value="Helix-loop-helix DNA-binding domain"/>
    <property type="match status" value="1"/>
</dbReference>
<sequence>MYTYSNAIKEKRYLKQIQVKREEMIQLGKRYGLTNDKTIFCSQELDELLNEYQKFQQSKDRSMKPVVIREASFIIYKNKKLSNKRVVKYNVLKAI</sequence>
<evidence type="ECO:0008006" key="3">
    <source>
        <dbReference type="Google" id="ProtNLM"/>
    </source>
</evidence>
<dbReference type="EMBL" id="LQYN01000016">
    <property type="protein sequence ID" value="KYD10180.1"/>
    <property type="molecule type" value="Genomic_DNA"/>
</dbReference>
<dbReference type="PATRIC" id="fig|46224.3.peg.1233"/>
<comment type="caution">
    <text evidence="1">The sequence shown here is derived from an EMBL/GenBank/DDBJ whole genome shotgun (WGS) entry which is preliminary data.</text>
</comment>
<dbReference type="InterPro" id="IPR036638">
    <property type="entry name" value="HLH_DNA-bd_sf"/>
</dbReference>
<gene>
    <name evidence="1" type="ORF">B4102_0364</name>
</gene>
<organism evidence="1 2">
    <name type="scientific">Heyndrickxia sporothermodurans</name>
    <dbReference type="NCBI Taxonomy" id="46224"/>
    <lineage>
        <taxon>Bacteria</taxon>
        <taxon>Bacillati</taxon>
        <taxon>Bacillota</taxon>
        <taxon>Bacilli</taxon>
        <taxon>Bacillales</taxon>
        <taxon>Bacillaceae</taxon>
        <taxon>Heyndrickxia</taxon>
    </lineage>
</organism>
<dbReference type="AlphaFoldDB" id="A0A150LD82"/>
<dbReference type="InterPro" id="IPR037208">
    <property type="entry name" value="Spo0E-like_sf"/>
</dbReference>
<name>A0A150LD82_9BACI</name>
<dbReference type="PANTHER" id="PTHR41263">
    <property type="entry name" value="ASPARTYL-PHOSPHATE PHOSPHATASE YISI"/>
    <property type="match status" value="1"/>
</dbReference>
<accession>A0A150LD82</accession>
<dbReference type="GO" id="GO:0043937">
    <property type="term" value="P:regulation of sporulation"/>
    <property type="evidence" value="ECO:0007669"/>
    <property type="project" value="InterPro"/>
</dbReference>
<dbReference type="InterPro" id="IPR018540">
    <property type="entry name" value="Spo0E-like"/>
</dbReference>
<evidence type="ECO:0000313" key="2">
    <source>
        <dbReference type="Proteomes" id="UP000075666"/>
    </source>
</evidence>
<dbReference type="RefSeq" id="WP_066227871.1">
    <property type="nucleotide sequence ID" value="NZ_CP066701.1"/>
</dbReference>
<dbReference type="InterPro" id="IPR053028">
    <property type="entry name" value="Spo0E-like_phosphatase"/>
</dbReference>